<accession>A0A0J8DB62</accession>
<dbReference type="PATRIC" id="fig|1121307.3.peg.1136"/>
<dbReference type="OrthoDB" id="1937422at2"/>
<dbReference type="AlphaFoldDB" id="A0A0J8DB62"/>
<sequence length="199" mass="22915">MSGITYTKFPNYVWESKELTVQEKSTLFTLFLRLHNGKMTCFPKLETIGACIQRSPRSVSRYLKSLAEKGFIKIQNRGHKSNLYTILCGIIWDDNTDSMVELNESNCAENKDPEIEQSAIKTMEKVNSVVERNTSPATTNKSYPKYKKKNTSDWNPTTKPKDEYAYDMSKIKQQLRDNARQAYEEIKDNGKRTLTTGNC</sequence>
<reference evidence="2 3" key="1">
    <citation type="submission" date="2015-06" db="EMBL/GenBank/DDBJ databases">
        <title>Draft genome sequence of the purine-degrading Clostridium cylindrosporum HC-1 (DSM 605).</title>
        <authorList>
            <person name="Poehlein A."/>
            <person name="Schiel-Bengelsdorf B."/>
            <person name="Bengelsdorf F."/>
            <person name="Daniel R."/>
            <person name="Duerre P."/>
        </authorList>
    </citation>
    <scope>NUCLEOTIDE SEQUENCE [LARGE SCALE GENOMIC DNA]</scope>
    <source>
        <strain evidence="2 3">DSM 605</strain>
    </source>
</reference>
<proteinExistence type="predicted"/>
<gene>
    <name evidence="2" type="ORF">CLCY_2c02790</name>
</gene>
<protein>
    <recommendedName>
        <fullName evidence="4">Helix-turn-helix domain-containing protein</fullName>
    </recommendedName>
</protein>
<feature type="compositionally biased region" description="Polar residues" evidence="1">
    <location>
        <begin position="132"/>
        <end position="142"/>
    </location>
</feature>
<evidence type="ECO:0000313" key="2">
    <source>
        <dbReference type="EMBL" id="KMT21518.1"/>
    </source>
</evidence>
<dbReference type="Gene3D" id="1.10.10.10">
    <property type="entry name" value="Winged helix-like DNA-binding domain superfamily/Winged helix DNA-binding domain"/>
    <property type="match status" value="1"/>
</dbReference>
<dbReference type="STRING" id="1121307.CLCY_2c02790"/>
<name>A0A0J8DB62_CLOCY</name>
<evidence type="ECO:0000256" key="1">
    <source>
        <dbReference type="SAM" id="MobiDB-lite"/>
    </source>
</evidence>
<dbReference type="EMBL" id="LFVU01000027">
    <property type="protein sequence ID" value="KMT21518.1"/>
    <property type="molecule type" value="Genomic_DNA"/>
</dbReference>
<feature type="region of interest" description="Disordered" evidence="1">
    <location>
        <begin position="132"/>
        <end position="162"/>
    </location>
</feature>
<evidence type="ECO:0008006" key="4">
    <source>
        <dbReference type="Google" id="ProtNLM"/>
    </source>
</evidence>
<dbReference type="Proteomes" id="UP000036756">
    <property type="component" value="Unassembled WGS sequence"/>
</dbReference>
<comment type="caution">
    <text evidence="2">The sequence shown here is derived from an EMBL/GenBank/DDBJ whole genome shotgun (WGS) entry which is preliminary data.</text>
</comment>
<dbReference type="RefSeq" id="WP_048570948.1">
    <property type="nucleotide sequence ID" value="NZ_LFVU01000027.1"/>
</dbReference>
<dbReference type="Pfam" id="PF13730">
    <property type="entry name" value="HTH_36"/>
    <property type="match status" value="1"/>
</dbReference>
<keyword evidence="3" id="KW-1185">Reference proteome</keyword>
<evidence type="ECO:0000313" key="3">
    <source>
        <dbReference type="Proteomes" id="UP000036756"/>
    </source>
</evidence>
<dbReference type="InterPro" id="IPR036388">
    <property type="entry name" value="WH-like_DNA-bd_sf"/>
</dbReference>
<organism evidence="2 3">
    <name type="scientific">Clostridium cylindrosporum DSM 605</name>
    <dbReference type="NCBI Taxonomy" id="1121307"/>
    <lineage>
        <taxon>Bacteria</taxon>
        <taxon>Bacillati</taxon>
        <taxon>Bacillota</taxon>
        <taxon>Clostridia</taxon>
        <taxon>Eubacteriales</taxon>
        <taxon>Clostridiaceae</taxon>
        <taxon>Clostridium</taxon>
    </lineage>
</organism>